<evidence type="ECO:0000256" key="6">
    <source>
        <dbReference type="SAM" id="MobiDB-lite"/>
    </source>
</evidence>
<keyword evidence="4" id="KW-0735">Signal-anchor</keyword>
<reference evidence="9 10" key="1">
    <citation type="journal article" date="2023" name="Science">
        <title>Elucidation of the pathway for biosynthesis of saponin adjuvants from the soapbark tree.</title>
        <authorList>
            <person name="Reed J."/>
            <person name="Orme A."/>
            <person name="El-Demerdash A."/>
            <person name="Owen C."/>
            <person name="Martin L.B.B."/>
            <person name="Misra R.C."/>
            <person name="Kikuchi S."/>
            <person name="Rejzek M."/>
            <person name="Martin A.C."/>
            <person name="Harkess A."/>
            <person name="Leebens-Mack J."/>
            <person name="Louveau T."/>
            <person name="Stephenson M.J."/>
            <person name="Osbourn A."/>
        </authorList>
    </citation>
    <scope>NUCLEOTIDE SEQUENCE [LARGE SCALE GENOMIC DNA]</scope>
    <source>
        <strain evidence="9">S10</strain>
    </source>
</reference>
<proteinExistence type="inferred from homology"/>
<dbReference type="EMBL" id="JARAOO010000001">
    <property type="protein sequence ID" value="KAJ7980844.1"/>
    <property type="molecule type" value="Genomic_DNA"/>
</dbReference>
<sequence length="264" mass="30316">MDRPIVSKCRKKFWLIISASFLLWLFFLYISNSNNFLVTELPDTDNHNLFSQKIGDVTESSKDLNVVEHEEELVDGRIKNGNNPTNIFPVKNDGFEIVSQNRKIEPQSVRRSSSSTEKQEKADADDDGVSNLNEELADLVSDIDSDFDCNGRYIYIHDLPTKFNKDLLINCRSLTNWTNMCDYTENMGLGLHLPNTEKVFANTGWFATNQFLLEVIFHNRMKQYKCLTNDSSKASAIFVPYYAGLDVSRYLWGYSAATRDGWFP</sequence>
<feature type="region of interest" description="Disordered" evidence="6">
    <location>
        <begin position="103"/>
        <end position="129"/>
    </location>
</feature>
<dbReference type="GO" id="GO:0000139">
    <property type="term" value="C:Golgi membrane"/>
    <property type="evidence" value="ECO:0007669"/>
    <property type="project" value="UniProtKB-SubCell"/>
</dbReference>
<feature type="domain" description="Exostosin GT47" evidence="8">
    <location>
        <begin position="149"/>
        <end position="258"/>
    </location>
</feature>
<dbReference type="AlphaFoldDB" id="A0AAD7VMG6"/>
<dbReference type="GO" id="GO:0016757">
    <property type="term" value="F:glycosyltransferase activity"/>
    <property type="evidence" value="ECO:0007669"/>
    <property type="project" value="UniProtKB-KW"/>
</dbReference>
<evidence type="ECO:0000256" key="3">
    <source>
        <dbReference type="ARBA" id="ARBA00022676"/>
    </source>
</evidence>
<evidence type="ECO:0000313" key="9">
    <source>
        <dbReference type="EMBL" id="KAJ7980844.1"/>
    </source>
</evidence>
<evidence type="ECO:0000256" key="2">
    <source>
        <dbReference type="ARBA" id="ARBA00010271"/>
    </source>
</evidence>
<comment type="caution">
    <text evidence="9">The sequence shown here is derived from an EMBL/GenBank/DDBJ whole genome shotgun (WGS) entry which is preliminary data.</text>
</comment>
<dbReference type="Proteomes" id="UP001163823">
    <property type="component" value="Chromosome 1"/>
</dbReference>
<dbReference type="InterPro" id="IPR040911">
    <property type="entry name" value="Exostosin_GT47"/>
</dbReference>
<keyword evidence="7" id="KW-0812">Transmembrane</keyword>
<keyword evidence="3 9" id="KW-0808">Transferase</keyword>
<protein>
    <submittedName>
        <fullName evidence="9">Xyloglucan galactosyltransferase KATAMARI1</fullName>
    </submittedName>
</protein>
<keyword evidence="5" id="KW-0333">Golgi apparatus</keyword>
<dbReference type="Pfam" id="PF03016">
    <property type="entry name" value="Exostosin_GT47"/>
    <property type="match status" value="1"/>
</dbReference>
<comment type="similarity">
    <text evidence="2">Belongs to the glycosyltransferase 47 family.</text>
</comment>
<evidence type="ECO:0000256" key="5">
    <source>
        <dbReference type="ARBA" id="ARBA00023034"/>
    </source>
</evidence>
<accession>A0AAD7VMG6</accession>
<dbReference type="InterPro" id="IPR004263">
    <property type="entry name" value="Exostosin"/>
</dbReference>
<evidence type="ECO:0000259" key="8">
    <source>
        <dbReference type="Pfam" id="PF03016"/>
    </source>
</evidence>
<dbReference type="PANTHER" id="PTHR11062:SF282">
    <property type="entry name" value="XYLOGLUCAN GALACTOSYLTRANSFERASE GT11-RELATED"/>
    <property type="match status" value="1"/>
</dbReference>
<keyword evidence="7" id="KW-1133">Transmembrane helix</keyword>
<gene>
    <name evidence="9" type="ORF">O6P43_000198</name>
</gene>
<evidence type="ECO:0000256" key="7">
    <source>
        <dbReference type="SAM" id="Phobius"/>
    </source>
</evidence>
<name>A0AAD7VMG6_QUISA</name>
<keyword evidence="10" id="KW-1185">Reference proteome</keyword>
<keyword evidence="3 9" id="KW-0328">Glycosyltransferase</keyword>
<dbReference type="KEGG" id="qsa:O6P43_000198"/>
<comment type="subcellular location">
    <subcellularLocation>
        <location evidence="1">Golgi apparatus membrane</location>
        <topology evidence="1">Single-pass type II membrane protein</topology>
    </subcellularLocation>
</comment>
<dbReference type="PANTHER" id="PTHR11062">
    <property type="entry name" value="EXOSTOSIN HEPARAN SULFATE GLYCOSYLTRANSFERASE -RELATED"/>
    <property type="match status" value="1"/>
</dbReference>
<organism evidence="9 10">
    <name type="scientific">Quillaja saponaria</name>
    <name type="common">Soap bark tree</name>
    <dbReference type="NCBI Taxonomy" id="32244"/>
    <lineage>
        <taxon>Eukaryota</taxon>
        <taxon>Viridiplantae</taxon>
        <taxon>Streptophyta</taxon>
        <taxon>Embryophyta</taxon>
        <taxon>Tracheophyta</taxon>
        <taxon>Spermatophyta</taxon>
        <taxon>Magnoliopsida</taxon>
        <taxon>eudicotyledons</taxon>
        <taxon>Gunneridae</taxon>
        <taxon>Pentapetalae</taxon>
        <taxon>rosids</taxon>
        <taxon>fabids</taxon>
        <taxon>Fabales</taxon>
        <taxon>Quillajaceae</taxon>
        <taxon>Quillaja</taxon>
    </lineage>
</organism>
<evidence type="ECO:0000256" key="4">
    <source>
        <dbReference type="ARBA" id="ARBA00022968"/>
    </source>
</evidence>
<keyword evidence="7" id="KW-0472">Membrane</keyword>
<evidence type="ECO:0000313" key="10">
    <source>
        <dbReference type="Proteomes" id="UP001163823"/>
    </source>
</evidence>
<feature type="transmembrane region" description="Helical" evidence="7">
    <location>
        <begin position="12"/>
        <end position="30"/>
    </location>
</feature>
<evidence type="ECO:0000256" key="1">
    <source>
        <dbReference type="ARBA" id="ARBA00004323"/>
    </source>
</evidence>